<accession>A0AA41Q167</accession>
<protein>
    <submittedName>
        <fullName evidence="3">ABC transporter substrate-binding protein</fullName>
    </submittedName>
</protein>
<dbReference type="Gene3D" id="3.10.105.10">
    <property type="entry name" value="Dipeptide-binding Protein, Domain 3"/>
    <property type="match status" value="1"/>
</dbReference>
<sequence length="544" mass="59680">MTRTSRDTRIPLFPRRNTSFRRGRLLAATAALGILLAGCGTSDESPPSPAGTPRKGGSLTITLPGDAASFDPAQTSFVNVADGSRMSAVYDSLVWTDPATGTVQPKIAESLVPVGALADKWELRIRPGIKFTDGTPYDAAAVKANWARHADFTLKSFQFPAAFTIDHGQTTVDPADPLRLLITLKGRNANFDRLVARNLSFIVSPEALKPENVQKLRTTPVGAGPFLLTEWKQGESQRYVRNQNYWQKDKGLPYLDEVVIRVDIDVKRSVDGIGKSSDLMLTVDPENIKAGKDRGLGVEALQLNGGAMVLFNTKVGPFSDVKARRAMVLSLSSAEINERFYNSTGTPAKGIFSSSSPLASVQLSAPENDPETARKLWNEITANGTKPFEFRYISPSAPTTVDVARFIQQKLSAYPGVKMTIEQVDIPTYIKTVRKGLPWDAAVGQQWIDDPEPGIWDTIHSQSLANSSGYESPEVDKSLAAARLQTDTDARRDYYTQVQMRLNQDLPFWVYQEAAAAALYTSKVTGLELFNDGLIHWDVIGLRR</sequence>
<dbReference type="SUPFAM" id="SSF53850">
    <property type="entry name" value="Periplasmic binding protein-like II"/>
    <property type="match status" value="1"/>
</dbReference>
<proteinExistence type="predicted"/>
<dbReference type="InterPro" id="IPR000914">
    <property type="entry name" value="SBP_5_dom"/>
</dbReference>
<comment type="caution">
    <text evidence="3">The sequence shown here is derived from an EMBL/GenBank/DDBJ whole genome shotgun (WGS) entry which is preliminary data.</text>
</comment>
<dbReference type="EMBL" id="JAKFHA010000007">
    <property type="protein sequence ID" value="MCF2528564.1"/>
    <property type="molecule type" value="Genomic_DNA"/>
</dbReference>
<dbReference type="GO" id="GO:1904680">
    <property type="term" value="F:peptide transmembrane transporter activity"/>
    <property type="evidence" value="ECO:0007669"/>
    <property type="project" value="TreeGrafter"/>
</dbReference>
<dbReference type="AlphaFoldDB" id="A0AA41Q167"/>
<dbReference type="Proteomes" id="UP001165378">
    <property type="component" value="Unassembled WGS sequence"/>
</dbReference>
<reference evidence="3" key="1">
    <citation type="submission" date="2022-01" db="EMBL/GenBank/DDBJ databases">
        <title>Genome-Based Taxonomic Classification of the Phylum Actinobacteria.</title>
        <authorList>
            <person name="Gao Y."/>
        </authorList>
    </citation>
    <scope>NUCLEOTIDE SEQUENCE</scope>
    <source>
        <strain evidence="3">KLBMP 8922</strain>
    </source>
</reference>
<dbReference type="PANTHER" id="PTHR30290">
    <property type="entry name" value="PERIPLASMIC BINDING COMPONENT OF ABC TRANSPORTER"/>
    <property type="match status" value="1"/>
</dbReference>
<evidence type="ECO:0000256" key="1">
    <source>
        <dbReference type="ARBA" id="ARBA00022729"/>
    </source>
</evidence>
<evidence type="ECO:0000313" key="4">
    <source>
        <dbReference type="Proteomes" id="UP001165378"/>
    </source>
</evidence>
<dbReference type="Gene3D" id="3.40.190.10">
    <property type="entry name" value="Periplasmic binding protein-like II"/>
    <property type="match status" value="1"/>
</dbReference>
<dbReference type="RefSeq" id="WP_235052729.1">
    <property type="nucleotide sequence ID" value="NZ_JAKFHA010000007.1"/>
</dbReference>
<keyword evidence="1" id="KW-0732">Signal</keyword>
<evidence type="ECO:0000259" key="2">
    <source>
        <dbReference type="Pfam" id="PF00496"/>
    </source>
</evidence>
<keyword evidence="4" id="KW-1185">Reference proteome</keyword>
<dbReference type="CDD" id="cd00995">
    <property type="entry name" value="PBP2_NikA_DppA_OppA_like"/>
    <property type="match status" value="1"/>
</dbReference>
<feature type="domain" description="Solute-binding protein family 5" evidence="2">
    <location>
        <begin position="103"/>
        <end position="453"/>
    </location>
</feature>
<evidence type="ECO:0000313" key="3">
    <source>
        <dbReference type="EMBL" id="MCF2528564.1"/>
    </source>
</evidence>
<dbReference type="PIRSF" id="PIRSF002741">
    <property type="entry name" value="MppA"/>
    <property type="match status" value="1"/>
</dbReference>
<gene>
    <name evidence="3" type="ORF">LZ495_15235</name>
</gene>
<dbReference type="InterPro" id="IPR030678">
    <property type="entry name" value="Peptide/Ni-bd"/>
</dbReference>
<dbReference type="InterPro" id="IPR039424">
    <property type="entry name" value="SBP_5"/>
</dbReference>
<dbReference type="GO" id="GO:0042597">
    <property type="term" value="C:periplasmic space"/>
    <property type="evidence" value="ECO:0007669"/>
    <property type="project" value="UniProtKB-ARBA"/>
</dbReference>
<dbReference type="PANTHER" id="PTHR30290:SF38">
    <property type="entry name" value="D,D-DIPEPTIDE-BINDING PERIPLASMIC PROTEIN DDPA-RELATED"/>
    <property type="match status" value="1"/>
</dbReference>
<dbReference type="GO" id="GO:0015833">
    <property type="term" value="P:peptide transport"/>
    <property type="evidence" value="ECO:0007669"/>
    <property type="project" value="TreeGrafter"/>
</dbReference>
<dbReference type="GO" id="GO:0043190">
    <property type="term" value="C:ATP-binding cassette (ABC) transporter complex"/>
    <property type="evidence" value="ECO:0007669"/>
    <property type="project" value="InterPro"/>
</dbReference>
<dbReference type="Pfam" id="PF00496">
    <property type="entry name" value="SBP_bac_5"/>
    <property type="match status" value="1"/>
</dbReference>
<name>A0AA41Q167_9ACTN</name>
<organism evidence="3 4">
    <name type="scientific">Yinghuangia soli</name>
    <dbReference type="NCBI Taxonomy" id="2908204"/>
    <lineage>
        <taxon>Bacteria</taxon>
        <taxon>Bacillati</taxon>
        <taxon>Actinomycetota</taxon>
        <taxon>Actinomycetes</taxon>
        <taxon>Kitasatosporales</taxon>
        <taxon>Streptomycetaceae</taxon>
        <taxon>Yinghuangia</taxon>
    </lineage>
</organism>